<gene>
    <name evidence="6" type="ORF">PXEA_LOCUS1927</name>
</gene>
<evidence type="ECO:0000256" key="4">
    <source>
        <dbReference type="ARBA" id="ARBA00022833"/>
    </source>
</evidence>
<dbReference type="EMBL" id="CAAALY010004101">
    <property type="protein sequence ID" value="VEL08487.1"/>
    <property type="molecule type" value="Genomic_DNA"/>
</dbReference>
<reference evidence="6" key="1">
    <citation type="submission" date="2018-11" db="EMBL/GenBank/DDBJ databases">
        <authorList>
            <consortium name="Pathogen Informatics"/>
        </authorList>
    </citation>
    <scope>NUCLEOTIDE SEQUENCE</scope>
</reference>
<protein>
    <recommendedName>
        <fullName evidence="5">Rubicon Homology domain-containing protein</fullName>
    </recommendedName>
</protein>
<dbReference type="InterPro" id="IPR051366">
    <property type="entry name" value="DEF8"/>
</dbReference>
<evidence type="ECO:0000256" key="1">
    <source>
        <dbReference type="ARBA" id="ARBA00022723"/>
    </source>
</evidence>
<evidence type="ECO:0000256" key="3">
    <source>
        <dbReference type="ARBA" id="ARBA00022771"/>
    </source>
</evidence>
<accession>A0A448WCI6</accession>
<dbReference type="GO" id="GO:0008270">
    <property type="term" value="F:zinc ion binding"/>
    <property type="evidence" value="ECO:0007669"/>
    <property type="project" value="UniProtKB-KW"/>
</dbReference>
<evidence type="ECO:0000313" key="7">
    <source>
        <dbReference type="Proteomes" id="UP000784294"/>
    </source>
</evidence>
<dbReference type="InterPro" id="IPR025258">
    <property type="entry name" value="RH_dom"/>
</dbReference>
<organism evidence="6 7">
    <name type="scientific">Protopolystoma xenopodis</name>
    <dbReference type="NCBI Taxonomy" id="117903"/>
    <lineage>
        <taxon>Eukaryota</taxon>
        <taxon>Metazoa</taxon>
        <taxon>Spiralia</taxon>
        <taxon>Lophotrochozoa</taxon>
        <taxon>Platyhelminthes</taxon>
        <taxon>Monogenea</taxon>
        <taxon>Polyopisthocotylea</taxon>
        <taxon>Polystomatidea</taxon>
        <taxon>Polystomatidae</taxon>
        <taxon>Protopolystoma</taxon>
    </lineage>
</organism>
<keyword evidence="4" id="KW-0862">Zinc</keyword>
<dbReference type="PANTHER" id="PTHR12326:SF3">
    <property type="entry name" value="DIFFERENTIALLY EXPRESSED IN FDCP 8 HOMOLOG"/>
    <property type="match status" value="1"/>
</dbReference>
<keyword evidence="2" id="KW-0677">Repeat</keyword>
<keyword evidence="7" id="KW-1185">Reference proteome</keyword>
<name>A0A448WCI6_9PLAT</name>
<dbReference type="AlphaFoldDB" id="A0A448WCI6"/>
<evidence type="ECO:0000256" key="2">
    <source>
        <dbReference type="ARBA" id="ARBA00022737"/>
    </source>
</evidence>
<proteinExistence type="predicted"/>
<evidence type="ECO:0000259" key="5">
    <source>
        <dbReference type="Pfam" id="PF13901"/>
    </source>
</evidence>
<comment type="caution">
    <text evidence="6">The sequence shown here is derived from an EMBL/GenBank/DDBJ whole genome shotgun (WGS) entry which is preliminary data.</text>
</comment>
<evidence type="ECO:0000313" key="6">
    <source>
        <dbReference type="EMBL" id="VEL08487.1"/>
    </source>
</evidence>
<keyword evidence="3" id="KW-0863">Zinc-finger</keyword>
<dbReference type="PANTHER" id="PTHR12326">
    <property type="entry name" value="PLECKSTRIN HOMOLOGY DOMAIN CONTAINING PROTEIN"/>
    <property type="match status" value="1"/>
</dbReference>
<feature type="domain" description="Rubicon Homology" evidence="5">
    <location>
        <begin position="2"/>
        <end position="111"/>
    </location>
</feature>
<keyword evidence="1" id="KW-0479">Metal-binding</keyword>
<dbReference type="Pfam" id="PF13901">
    <property type="entry name" value="RH_dom"/>
    <property type="match status" value="1"/>
</dbReference>
<dbReference type="Proteomes" id="UP000784294">
    <property type="component" value="Unassembled WGS sequence"/>
</dbReference>
<dbReference type="OrthoDB" id="10067503at2759"/>
<sequence>MRFCEYFSRFFCCVCHSNTLMVLPGPVVLDGNFAMLPVSNYARDLLDRLHCVPLIRLYEISRNVRDREWALQDAIAMREQAGALVAFLGLCPSSKSFVFSQEKEVPDFLLSLTKILFFNHIN</sequence>